<keyword evidence="2" id="KW-0346">Stress response</keyword>
<dbReference type="SUPFAM" id="SSF53067">
    <property type="entry name" value="Actin-like ATPase domain"/>
    <property type="match status" value="1"/>
</dbReference>
<name>A0A7F8RQM0_LEPWE</name>
<dbReference type="OrthoDB" id="2963168at2759"/>
<dbReference type="Gene3D" id="3.30.420.40">
    <property type="match status" value="1"/>
</dbReference>
<dbReference type="RefSeq" id="XP_030895752.1">
    <property type="nucleotide sequence ID" value="XM_031039892.1"/>
</dbReference>
<dbReference type="Proteomes" id="UP000245341">
    <property type="component" value="Unplaced"/>
</dbReference>
<dbReference type="PANTHER" id="PTHR14187:SF46">
    <property type="entry name" value="HEAT SHOCK 70 KDA PROTEIN 12A"/>
    <property type="match status" value="1"/>
</dbReference>
<evidence type="ECO:0000313" key="2">
    <source>
        <dbReference type="RefSeq" id="XP_030895752.1"/>
    </source>
</evidence>
<organism evidence="1 2">
    <name type="scientific">Leptonychotes weddellii</name>
    <name type="common">Weddell seal</name>
    <name type="synonym">Otaria weddellii</name>
    <dbReference type="NCBI Taxonomy" id="9713"/>
    <lineage>
        <taxon>Eukaryota</taxon>
        <taxon>Metazoa</taxon>
        <taxon>Chordata</taxon>
        <taxon>Craniata</taxon>
        <taxon>Vertebrata</taxon>
        <taxon>Euteleostomi</taxon>
        <taxon>Mammalia</taxon>
        <taxon>Eutheria</taxon>
        <taxon>Laurasiatheria</taxon>
        <taxon>Carnivora</taxon>
        <taxon>Caniformia</taxon>
        <taxon>Pinnipedia</taxon>
        <taxon>Phocidae</taxon>
        <taxon>Monachinae</taxon>
        <taxon>Lobodontini</taxon>
        <taxon>Leptonychotes</taxon>
    </lineage>
</organism>
<dbReference type="InterPro" id="IPR043129">
    <property type="entry name" value="ATPase_NBD"/>
</dbReference>
<keyword evidence="1" id="KW-1185">Reference proteome</keyword>
<reference evidence="2" key="1">
    <citation type="submission" date="2025-08" db="UniProtKB">
        <authorList>
            <consortium name="RefSeq"/>
        </authorList>
    </citation>
    <scope>IDENTIFICATION</scope>
    <source>
        <tissue evidence="2">Liver</tissue>
    </source>
</reference>
<dbReference type="GeneID" id="102749598"/>
<accession>A0A7F8RQM0</accession>
<dbReference type="KEGG" id="lww:102749598"/>
<dbReference type="FunFam" id="3.30.420.40:FF:000061">
    <property type="entry name" value="Heat shock protein family A (Hsp70) member 12A"/>
    <property type="match status" value="1"/>
</dbReference>
<proteinExistence type="predicted"/>
<protein>
    <submittedName>
        <fullName evidence="2">Heat shock 70 kDa protein 12A</fullName>
    </submittedName>
</protein>
<gene>
    <name evidence="2" type="primary">LOC102749598</name>
</gene>
<sequence length="393" mass="42517">MDPEPAAAARVRDSMAQAHGVAAAWGGGRGAGGKRVFVPGPYQVPVDVGRLEVEGGVEQLFQPARDVVLPVVLHRLLLQPLQLPSGPTATAAAAFSHETAPTSAYSSPARSLGDTGITPLSPSHIVNDADPNVSEQQMFLVVVAIDFGTTSSGYAYSFTKEPECIHVMRRWEGGDPGVSNQKTPTTILLTPERKFHSFGYAARDFYHDLDPNEAKQWLYLEKFKMKLHTTGDLTMDTDLTAANGKKIKALEIFAYALQYFKEQALKELSDQAGSEFENSDVRWVITVPAIWKQPAKQFMRQAAYQAGLASPETAEQLIIALEPEAASIYCRKLRLHQMIELSSKAAVNGYSSGDTVGAGFAQGTSCSLSPLPARSPPSPAWFLALITERSLAP</sequence>
<dbReference type="AlphaFoldDB" id="A0A7F8RQM0"/>
<dbReference type="PANTHER" id="PTHR14187">
    <property type="entry name" value="ALPHA KINASE/ELONGATION FACTOR 2 KINASE"/>
    <property type="match status" value="1"/>
</dbReference>
<evidence type="ECO:0000313" key="1">
    <source>
        <dbReference type="Proteomes" id="UP000245341"/>
    </source>
</evidence>